<comment type="caution">
    <text evidence="1">The sequence shown here is derived from an EMBL/GenBank/DDBJ whole genome shotgun (WGS) entry which is preliminary data.</text>
</comment>
<evidence type="ECO:0000313" key="2">
    <source>
        <dbReference type="Proteomes" id="UP001055811"/>
    </source>
</evidence>
<keyword evidence="2" id="KW-1185">Reference proteome</keyword>
<reference evidence="1 2" key="2">
    <citation type="journal article" date="2022" name="Mol. Ecol. Resour.">
        <title>The genomes of chicory, endive, great burdock and yacon provide insights into Asteraceae paleo-polyploidization history and plant inulin production.</title>
        <authorList>
            <person name="Fan W."/>
            <person name="Wang S."/>
            <person name="Wang H."/>
            <person name="Wang A."/>
            <person name="Jiang F."/>
            <person name="Liu H."/>
            <person name="Zhao H."/>
            <person name="Xu D."/>
            <person name="Zhang Y."/>
        </authorList>
    </citation>
    <scope>NUCLEOTIDE SEQUENCE [LARGE SCALE GENOMIC DNA]</scope>
    <source>
        <strain evidence="2">cv. Punajuju</strain>
        <tissue evidence="1">Leaves</tissue>
    </source>
</reference>
<evidence type="ECO:0000313" key="1">
    <source>
        <dbReference type="EMBL" id="KAI3738463.1"/>
    </source>
</evidence>
<name>A0ACB9CWB0_CICIN</name>
<organism evidence="1 2">
    <name type="scientific">Cichorium intybus</name>
    <name type="common">Chicory</name>
    <dbReference type="NCBI Taxonomy" id="13427"/>
    <lineage>
        <taxon>Eukaryota</taxon>
        <taxon>Viridiplantae</taxon>
        <taxon>Streptophyta</taxon>
        <taxon>Embryophyta</taxon>
        <taxon>Tracheophyta</taxon>
        <taxon>Spermatophyta</taxon>
        <taxon>Magnoliopsida</taxon>
        <taxon>eudicotyledons</taxon>
        <taxon>Gunneridae</taxon>
        <taxon>Pentapetalae</taxon>
        <taxon>asterids</taxon>
        <taxon>campanulids</taxon>
        <taxon>Asterales</taxon>
        <taxon>Asteraceae</taxon>
        <taxon>Cichorioideae</taxon>
        <taxon>Cichorieae</taxon>
        <taxon>Cichoriinae</taxon>
        <taxon>Cichorium</taxon>
    </lineage>
</organism>
<dbReference type="Proteomes" id="UP001055811">
    <property type="component" value="Linkage Group LG05"/>
</dbReference>
<reference evidence="2" key="1">
    <citation type="journal article" date="2022" name="Mol. Ecol. Resour.">
        <title>The genomes of chicory, endive, great burdock and yacon provide insights into Asteraceae palaeo-polyploidization history and plant inulin production.</title>
        <authorList>
            <person name="Fan W."/>
            <person name="Wang S."/>
            <person name="Wang H."/>
            <person name="Wang A."/>
            <person name="Jiang F."/>
            <person name="Liu H."/>
            <person name="Zhao H."/>
            <person name="Xu D."/>
            <person name="Zhang Y."/>
        </authorList>
    </citation>
    <scope>NUCLEOTIDE SEQUENCE [LARGE SCALE GENOMIC DNA]</scope>
    <source>
        <strain evidence="2">cv. Punajuju</strain>
    </source>
</reference>
<gene>
    <name evidence="1" type="ORF">L2E82_28495</name>
</gene>
<dbReference type="EMBL" id="CM042013">
    <property type="protein sequence ID" value="KAI3738463.1"/>
    <property type="molecule type" value="Genomic_DNA"/>
</dbReference>
<protein>
    <submittedName>
        <fullName evidence="1">Uncharacterized protein</fullName>
    </submittedName>
</protein>
<sequence>MPCLIAYLRALARGLVVRSTMKGHYHLWLTPTAKYRKPQRASISLALSIHDLTPKHTPHPFFDAQKRRSASALVLLAHTFRPYQPTIAVSSPLLITFITRFLSLGINGGDW</sequence>
<proteinExistence type="predicted"/>
<accession>A0ACB9CWB0</accession>